<dbReference type="InterPro" id="IPR009944">
    <property type="entry name" value="Amastin"/>
</dbReference>
<keyword evidence="1" id="KW-0472">Membrane</keyword>
<sequence length="93" mass="10568">MECVTLWGFKRDCISTLYIGVSDKWWFDCTSRRDRFRAAQGFAVISVFVYGAAFVLGVIMLFCSALGLPGAELRRRCHRVHRLGVHGGDVQQR</sequence>
<name>A0A1E1J9K0_LEIGU</name>
<evidence type="ECO:0000313" key="2">
    <source>
        <dbReference type="EMBL" id="CCM20297.1"/>
    </source>
</evidence>
<reference evidence="2" key="1">
    <citation type="submission" date="2012-08" db="EMBL/GenBank/DDBJ databases">
        <title>Comparative genomics of metastatic and non-metastatic Leishmania guyanensis provides insights into polygenic factors involved in Leishmania RNA virus infection.</title>
        <authorList>
            <person name="Smith D."/>
            <person name="Hertz-Fowler C."/>
            <person name="Martin R."/>
            <person name="Dickens N."/>
            <person name="Fasel N."/>
            <person name="Falquet L."/>
            <person name="Beverley S."/>
            <person name="Zangger H."/>
            <person name="Calderon-Copete S."/>
            <person name="Mottram J."/>
            <person name="Xenarios I."/>
        </authorList>
    </citation>
    <scope>NUCLEOTIDE SEQUENCE</scope>
    <source>
        <strain evidence="2">MHOM/BR/75/M4147/SSU:IR2SAT-LUC</strain>
    </source>
</reference>
<dbReference type="EMBL" id="CALQ01002345">
    <property type="protein sequence ID" value="CCM20297.1"/>
    <property type="molecule type" value="Genomic_DNA"/>
</dbReference>
<dbReference type="PANTHER" id="PTHR33297:SF4">
    <property type="entry name" value="AMASTIN"/>
    <property type="match status" value="1"/>
</dbReference>
<feature type="transmembrane region" description="Helical" evidence="1">
    <location>
        <begin position="42"/>
        <end position="68"/>
    </location>
</feature>
<gene>
    <name evidence="2" type="ORF">BN36_NA77940</name>
</gene>
<protein>
    <submittedName>
        <fullName evidence="2">Amastin-like surface protein, putative</fullName>
    </submittedName>
</protein>
<dbReference type="AlphaFoldDB" id="A0A1E1J9K0"/>
<keyword evidence="1" id="KW-0812">Transmembrane</keyword>
<dbReference type="PANTHER" id="PTHR33297">
    <property type="entry name" value="AMASTIN-LIKE SURFACE PROTEIN-LIKE PROTEIN-RELATED"/>
    <property type="match status" value="1"/>
</dbReference>
<proteinExistence type="predicted"/>
<accession>A0A1E1J9K0</accession>
<evidence type="ECO:0000256" key="1">
    <source>
        <dbReference type="SAM" id="Phobius"/>
    </source>
</evidence>
<dbReference type="Pfam" id="PF07344">
    <property type="entry name" value="Amastin"/>
    <property type="match status" value="1"/>
</dbReference>
<organism evidence="2">
    <name type="scientific">Leishmania guyanensis</name>
    <dbReference type="NCBI Taxonomy" id="5670"/>
    <lineage>
        <taxon>Eukaryota</taxon>
        <taxon>Discoba</taxon>
        <taxon>Euglenozoa</taxon>
        <taxon>Kinetoplastea</taxon>
        <taxon>Metakinetoplastina</taxon>
        <taxon>Trypanosomatida</taxon>
        <taxon>Trypanosomatidae</taxon>
        <taxon>Leishmaniinae</taxon>
        <taxon>Leishmania</taxon>
        <taxon>Leishmania guyanensis species complex</taxon>
    </lineage>
</organism>
<keyword evidence="1" id="KW-1133">Transmembrane helix</keyword>